<gene>
    <name evidence="8" type="ORF">JIG36_04380</name>
</gene>
<dbReference type="Gene3D" id="1.25.40.10">
    <property type="entry name" value="Tetratricopeptide repeat domain"/>
    <property type="match status" value="2"/>
</dbReference>
<feature type="repeat" description="TPR" evidence="5">
    <location>
        <begin position="823"/>
        <end position="856"/>
    </location>
</feature>
<dbReference type="Proteomes" id="UP000632138">
    <property type="component" value="Unassembled WGS sequence"/>
</dbReference>
<feature type="DNA-binding region" description="OmpR/PhoB-type" evidence="6">
    <location>
        <begin position="1"/>
        <end position="97"/>
    </location>
</feature>
<organism evidence="8 9">
    <name type="scientific">Paractinoplanes ovalisporus</name>
    <dbReference type="NCBI Taxonomy" id="2810368"/>
    <lineage>
        <taxon>Bacteria</taxon>
        <taxon>Bacillati</taxon>
        <taxon>Actinomycetota</taxon>
        <taxon>Actinomycetes</taxon>
        <taxon>Micromonosporales</taxon>
        <taxon>Micromonosporaceae</taxon>
        <taxon>Paractinoplanes</taxon>
    </lineage>
</organism>
<dbReference type="SUPFAM" id="SSF52540">
    <property type="entry name" value="P-loop containing nucleoside triphosphate hydrolases"/>
    <property type="match status" value="1"/>
</dbReference>
<dbReference type="Gene3D" id="1.10.10.10">
    <property type="entry name" value="Winged helix-like DNA-binding domain superfamily/Winged helix DNA-binding domain"/>
    <property type="match status" value="1"/>
</dbReference>
<dbReference type="PANTHER" id="PTHR35807:SF1">
    <property type="entry name" value="TRANSCRIPTIONAL REGULATOR REDD"/>
    <property type="match status" value="1"/>
</dbReference>
<dbReference type="SUPFAM" id="SSF46894">
    <property type="entry name" value="C-terminal effector domain of the bipartite response regulators"/>
    <property type="match status" value="1"/>
</dbReference>
<dbReference type="Pfam" id="PF03704">
    <property type="entry name" value="BTAD"/>
    <property type="match status" value="1"/>
</dbReference>
<dbReference type="Pfam" id="PF13176">
    <property type="entry name" value="TPR_7"/>
    <property type="match status" value="1"/>
</dbReference>
<keyword evidence="2" id="KW-0805">Transcription regulation</keyword>
<dbReference type="Gene3D" id="3.40.50.300">
    <property type="entry name" value="P-loop containing nucleotide triphosphate hydrolases"/>
    <property type="match status" value="1"/>
</dbReference>
<dbReference type="InterPro" id="IPR011990">
    <property type="entry name" value="TPR-like_helical_dom_sf"/>
</dbReference>
<feature type="repeat" description="TPR" evidence="5">
    <location>
        <begin position="743"/>
        <end position="776"/>
    </location>
</feature>
<evidence type="ECO:0000313" key="8">
    <source>
        <dbReference type="EMBL" id="MBM2614792.1"/>
    </source>
</evidence>
<dbReference type="InterPro" id="IPR005158">
    <property type="entry name" value="BTAD"/>
</dbReference>
<keyword evidence="5" id="KW-0802">TPR repeat</keyword>
<accession>A0ABS2A4Q3</accession>
<dbReference type="CDD" id="cd15831">
    <property type="entry name" value="BTAD"/>
    <property type="match status" value="1"/>
</dbReference>
<dbReference type="SUPFAM" id="SSF48452">
    <property type="entry name" value="TPR-like"/>
    <property type="match status" value="2"/>
</dbReference>
<reference evidence="8 9" key="1">
    <citation type="submission" date="2021-01" db="EMBL/GenBank/DDBJ databases">
        <title>Actinoplanes sp. nov. LDG1-06 isolated from lichen.</title>
        <authorList>
            <person name="Saeng-In P."/>
            <person name="Phongsopitanun W."/>
            <person name="Kanchanasin P."/>
            <person name="Yuki M."/>
            <person name="Kudo T."/>
            <person name="Ohkuma M."/>
            <person name="Tanasupawat S."/>
        </authorList>
    </citation>
    <scope>NUCLEOTIDE SEQUENCE [LARGE SCALE GENOMIC DNA]</scope>
    <source>
        <strain evidence="8 9">LDG1-06</strain>
    </source>
</reference>
<dbReference type="InterPro" id="IPR019734">
    <property type="entry name" value="TPR_rpt"/>
</dbReference>
<evidence type="ECO:0000256" key="1">
    <source>
        <dbReference type="ARBA" id="ARBA00005820"/>
    </source>
</evidence>
<dbReference type="Pfam" id="PF13424">
    <property type="entry name" value="TPR_12"/>
    <property type="match status" value="2"/>
</dbReference>
<dbReference type="PROSITE" id="PS51755">
    <property type="entry name" value="OMPR_PHOB"/>
    <property type="match status" value="1"/>
</dbReference>
<dbReference type="PROSITE" id="PS50005">
    <property type="entry name" value="TPR"/>
    <property type="match status" value="3"/>
</dbReference>
<evidence type="ECO:0000256" key="3">
    <source>
        <dbReference type="ARBA" id="ARBA00023125"/>
    </source>
</evidence>
<keyword evidence="3 6" id="KW-0238">DNA-binding</keyword>
<evidence type="ECO:0000256" key="4">
    <source>
        <dbReference type="ARBA" id="ARBA00023163"/>
    </source>
</evidence>
<feature type="repeat" description="TPR" evidence="5">
    <location>
        <begin position="703"/>
        <end position="736"/>
    </location>
</feature>
<evidence type="ECO:0000259" key="7">
    <source>
        <dbReference type="PROSITE" id="PS51755"/>
    </source>
</evidence>
<evidence type="ECO:0000256" key="6">
    <source>
        <dbReference type="PROSITE-ProRule" id="PRU01091"/>
    </source>
</evidence>
<dbReference type="InterPro" id="IPR051677">
    <property type="entry name" value="AfsR-DnrI-RedD_regulator"/>
</dbReference>
<dbReference type="RefSeq" id="WP_203374655.1">
    <property type="nucleotide sequence ID" value="NZ_JAENHP010000001.1"/>
</dbReference>
<dbReference type="InterPro" id="IPR001867">
    <property type="entry name" value="OmpR/PhoB-type_DNA-bd"/>
</dbReference>
<comment type="caution">
    <text evidence="8">The sequence shown here is derived from an EMBL/GenBank/DDBJ whole genome shotgun (WGS) entry which is preliminary data.</text>
</comment>
<proteinExistence type="inferred from homology"/>
<name>A0ABS2A4Q3_9ACTN</name>
<dbReference type="PANTHER" id="PTHR35807">
    <property type="entry name" value="TRANSCRIPTIONAL REGULATOR REDD-RELATED"/>
    <property type="match status" value="1"/>
</dbReference>
<dbReference type="InterPro" id="IPR027417">
    <property type="entry name" value="P-loop_NTPase"/>
</dbReference>
<protein>
    <submittedName>
        <fullName evidence="8">Tetratricopeptide repeat protein</fullName>
    </submittedName>
</protein>
<dbReference type="SMART" id="SM01043">
    <property type="entry name" value="BTAD"/>
    <property type="match status" value="1"/>
</dbReference>
<dbReference type="InterPro" id="IPR036388">
    <property type="entry name" value="WH-like_DNA-bd_sf"/>
</dbReference>
<keyword evidence="9" id="KW-1185">Reference proteome</keyword>
<dbReference type="SMART" id="SM00028">
    <property type="entry name" value="TPR"/>
    <property type="match status" value="5"/>
</dbReference>
<comment type="similarity">
    <text evidence="1">Belongs to the AfsR/DnrI/RedD regulatory family.</text>
</comment>
<dbReference type="Pfam" id="PF00486">
    <property type="entry name" value="Trans_reg_C"/>
    <property type="match status" value="1"/>
</dbReference>
<evidence type="ECO:0000256" key="5">
    <source>
        <dbReference type="PROSITE-ProRule" id="PRU00339"/>
    </source>
</evidence>
<keyword evidence="4" id="KW-0804">Transcription</keyword>
<dbReference type="SMART" id="SM00862">
    <property type="entry name" value="Trans_reg_C"/>
    <property type="match status" value="1"/>
</dbReference>
<sequence length="916" mass="100262">MDFRLLGPLEVRHDQQPLALGQRRGQRLTLGLLLLEAGRVVPLDRLLDLLWEGHPPHTAAATLQSHVARLRTALDPERDGGRGIRLVRRGEGYAAEVEPGRVDAHRFRDLVARAREFADPEARAAALREALALWRGPLLADVASDRLRDRVGAGLEEERLSAWEDWAEAELAAGQHHRTVPELTGLVREHPLRERLTGALMLALHRDGRRSDALDTYHQTARRLRDEYGLDPGAVLRRRHAEILRDEPALNPPVDVTPALLPAASPVFAGRAGHLRELDRLLDPAGTVTITVIAGTAGAGKTALAVHWAHRVAGRFPDGQLYVNLRGFDPTGAAVTPAEAVRSFLDALGVSPQRVPPGLPEQINLYRSLMTSRRMLVLLDNARDAEQVRPLLPGSSGCRTVLTSRNRLAGLIAIEGAHPLGLDVLPVAEARELLARRLGAARLTPVEAVDRILARTARLPLALAIVAARAAMHPEHPLTALVDQLSGLAPLADDDPATDPRAVFSWSYERLGPPAARLFRLLGTHPGPDIGAPAAAALNGRSPAETAGHLAELVGAHLISEPRPGRFTFHDLLRAYASELAASTDAESDRESAARRMLDHYLHTAHEAALLLDPHRDPLPMPAPAPGSAITPLRTKPAATRWFAAERDVLLSVIRLGPDTYTWQLASALTNVLDRVGRWDELIETHEAALAAARRLGDRAGQAHAHRGLARAYTRTGRYDDAYRHLDDTLRLFAADGDHAGLARTHLNLGQIYERQGRHPEALDQAERALAEYRDLDHRAGQARALNNIGWSLIALGRHDEALVRCQAALALHQQIGNRVGEANTWDSVGYAYHHLGRQAEAIDCYRRALELFREVGDRFNETEALVHLGEAKLTEGDPAGAREAWSEALAILEDLHHPDAERLRERIFTTLGDGH</sequence>
<evidence type="ECO:0000313" key="9">
    <source>
        <dbReference type="Proteomes" id="UP000632138"/>
    </source>
</evidence>
<evidence type="ECO:0000256" key="2">
    <source>
        <dbReference type="ARBA" id="ARBA00023015"/>
    </source>
</evidence>
<dbReference type="InterPro" id="IPR016032">
    <property type="entry name" value="Sig_transdc_resp-reg_C-effctor"/>
</dbReference>
<dbReference type="EMBL" id="JAENHP010000001">
    <property type="protein sequence ID" value="MBM2614792.1"/>
    <property type="molecule type" value="Genomic_DNA"/>
</dbReference>
<feature type="domain" description="OmpR/PhoB-type" evidence="7">
    <location>
        <begin position="1"/>
        <end position="97"/>
    </location>
</feature>